<dbReference type="NCBIfam" id="TIGR01439">
    <property type="entry name" value="lp_hng_hel_AbrB"/>
    <property type="match status" value="1"/>
</dbReference>
<dbReference type="Proteomes" id="UP001595462">
    <property type="component" value="Unassembled WGS sequence"/>
</dbReference>
<sequence>MTDLITLSPKFQVAIPKAVRERLHLHAGQKLQIVTYGDRIELVPQRSIKSMRGFLSGISTNVPRDEDRL</sequence>
<dbReference type="SUPFAM" id="SSF89447">
    <property type="entry name" value="AbrB/MazE/MraZ-like"/>
    <property type="match status" value="1"/>
</dbReference>
<dbReference type="InterPro" id="IPR037914">
    <property type="entry name" value="SpoVT-AbrB_sf"/>
</dbReference>
<name>A0ABV7EI44_9GAMM</name>
<proteinExistence type="predicted"/>
<dbReference type="SMART" id="SM00966">
    <property type="entry name" value="SpoVT_AbrB"/>
    <property type="match status" value="1"/>
</dbReference>
<keyword evidence="3" id="KW-1185">Reference proteome</keyword>
<dbReference type="RefSeq" id="WP_380685287.1">
    <property type="nucleotide sequence ID" value="NZ_JBHRSS010000001.1"/>
</dbReference>
<evidence type="ECO:0000259" key="1">
    <source>
        <dbReference type="SMART" id="SM00966"/>
    </source>
</evidence>
<organism evidence="2 3">
    <name type="scientific">Salinisphaera aquimarina</name>
    <dbReference type="NCBI Taxonomy" id="2094031"/>
    <lineage>
        <taxon>Bacteria</taxon>
        <taxon>Pseudomonadati</taxon>
        <taxon>Pseudomonadota</taxon>
        <taxon>Gammaproteobacteria</taxon>
        <taxon>Salinisphaerales</taxon>
        <taxon>Salinisphaeraceae</taxon>
        <taxon>Salinisphaera</taxon>
    </lineage>
</organism>
<reference evidence="3" key="1">
    <citation type="journal article" date="2019" name="Int. J. Syst. Evol. Microbiol.">
        <title>The Global Catalogue of Microorganisms (GCM) 10K type strain sequencing project: providing services to taxonomists for standard genome sequencing and annotation.</title>
        <authorList>
            <consortium name="The Broad Institute Genomics Platform"/>
            <consortium name="The Broad Institute Genome Sequencing Center for Infectious Disease"/>
            <person name="Wu L."/>
            <person name="Ma J."/>
        </authorList>
    </citation>
    <scope>NUCLEOTIDE SEQUENCE [LARGE SCALE GENOMIC DNA]</scope>
    <source>
        <strain evidence="3">KCTC 52640</strain>
    </source>
</reference>
<evidence type="ECO:0000313" key="3">
    <source>
        <dbReference type="Proteomes" id="UP001595462"/>
    </source>
</evidence>
<dbReference type="GO" id="GO:0003677">
    <property type="term" value="F:DNA binding"/>
    <property type="evidence" value="ECO:0007669"/>
    <property type="project" value="UniProtKB-KW"/>
</dbReference>
<accession>A0ABV7EI44</accession>
<dbReference type="Gene3D" id="2.10.260.10">
    <property type="match status" value="1"/>
</dbReference>
<dbReference type="EMBL" id="JBHRSS010000001">
    <property type="protein sequence ID" value="MFC3102335.1"/>
    <property type="molecule type" value="Genomic_DNA"/>
</dbReference>
<evidence type="ECO:0000313" key="2">
    <source>
        <dbReference type="EMBL" id="MFC3102335.1"/>
    </source>
</evidence>
<keyword evidence="2" id="KW-0238">DNA-binding</keyword>
<gene>
    <name evidence="2" type="ORF">ACFOSU_00350</name>
</gene>
<feature type="domain" description="SpoVT-AbrB" evidence="1">
    <location>
        <begin position="5"/>
        <end position="50"/>
    </location>
</feature>
<dbReference type="Pfam" id="PF04014">
    <property type="entry name" value="MazE_antitoxin"/>
    <property type="match status" value="1"/>
</dbReference>
<comment type="caution">
    <text evidence="2">The sequence shown here is derived from an EMBL/GenBank/DDBJ whole genome shotgun (WGS) entry which is preliminary data.</text>
</comment>
<protein>
    <submittedName>
        <fullName evidence="2">AbrB/MazE/SpoVT family DNA-binding domain-containing protein</fullName>
    </submittedName>
</protein>
<dbReference type="InterPro" id="IPR007159">
    <property type="entry name" value="SpoVT-AbrB_dom"/>
</dbReference>